<keyword evidence="7" id="KW-1185">Reference proteome</keyword>
<keyword evidence="2" id="KW-0716">Sensory transduction</keyword>
<dbReference type="InterPro" id="IPR013515">
    <property type="entry name" value="Phytochrome_cen-reg"/>
</dbReference>
<keyword evidence="4" id="KW-0675">Receptor</keyword>
<accession>A0ABW8JVS2</accession>
<dbReference type="InterPro" id="IPR016132">
    <property type="entry name" value="Phyto_chromo_attachment"/>
</dbReference>
<evidence type="ECO:0000313" key="7">
    <source>
        <dbReference type="Proteomes" id="UP001620460"/>
    </source>
</evidence>
<dbReference type="Pfam" id="PF00360">
    <property type="entry name" value="PHY"/>
    <property type="match status" value="1"/>
</dbReference>
<reference evidence="6 7" key="1">
    <citation type="submission" date="2020-10" db="EMBL/GenBank/DDBJ databases">
        <title>Phylogeny of dyella-like bacteria.</title>
        <authorList>
            <person name="Fu J."/>
        </authorList>
    </citation>
    <scope>NUCLEOTIDE SEQUENCE [LARGE SCALE GENOMIC DNA]</scope>
    <source>
        <strain evidence="6 7">Gsoil3046</strain>
    </source>
</reference>
<evidence type="ECO:0000313" key="6">
    <source>
        <dbReference type="EMBL" id="MFK2903770.1"/>
    </source>
</evidence>
<feature type="domain" description="Phytochrome chromophore attachment site" evidence="5">
    <location>
        <begin position="147"/>
        <end position="299"/>
    </location>
</feature>
<dbReference type="SUPFAM" id="SSF55781">
    <property type="entry name" value="GAF domain-like"/>
    <property type="match status" value="2"/>
</dbReference>
<dbReference type="InterPro" id="IPR013654">
    <property type="entry name" value="PAS_2"/>
</dbReference>
<dbReference type="InterPro" id="IPR003018">
    <property type="entry name" value="GAF"/>
</dbReference>
<dbReference type="Pfam" id="PF01590">
    <property type="entry name" value="GAF"/>
    <property type="match status" value="1"/>
</dbReference>
<organism evidence="6 7">
    <name type="scientific">Dyella ginsengisoli</name>
    <dbReference type="NCBI Taxonomy" id="363848"/>
    <lineage>
        <taxon>Bacteria</taxon>
        <taxon>Pseudomonadati</taxon>
        <taxon>Pseudomonadota</taxon>
        <taxon>Gammaproteobacteria</taxon>
        <taxon>Lysobacterales</taxon>
        <taxon>Rhodanobacteraceae</taxon>
        <taxon>Dyella</taxon>
    </lineage>
</organism>
<dbReference type="InterPro" id="IPR001294">
    <property type="entry name" value="Phytochrome"/>
</dbReference>
<dbReference type="InterPro" id="IPR043150">
    <property type="entry name" value="Phytochrome_PHY_sf"/>
</dbReference>
<dbReference type="PANTHER" id="PTHR43065">
    <property type="entry name" value="SENSOR HISTIDINE KINASE"/>
    <property type="match status" value="1"/>
</dbReference>
<protein>
    <submittedName>
        <fullName evidence="6">GAF domain-containing protein</fullName>
    </submittedName>
</protein>
<dbReference type="CDD" id="cd00130">
    <property type="entry name" value="PAS"/>
    <property type="match status" value="1"/>
</dbReference>
<keyword evidence="3" id="KW-0157">Chromophore</keyword>
<dbReference type="PANTHER" id="PTHR43065:SF42">
    <property type="entry name" value="TWO-COMPONENT SENSOR PPRA"/>
    <property type="match status" value="1"/>
</dbReference>
<dbReference type="InterPro" id="IPR035965">
    <property type="entry name" value="PAS-like_dom_sf"/>
</dbReference>
<sequence>MTRPLTSPETQVDLEACAREPIHIPGSIQPHGVLLAIEAQRGVVTQASANAGEVLGLPLDRILGASWTSLVATDRLPDDDGTRPSHSGWVAAHFPQRETPPASRWVAAFHHYEQHALIELAPHAARFDEDPLRRSYELGRQLDADRSIDAAAARVARSLRNLLGYDRVMVYRFDRDWNGEVIAESLRRGLEPYLGLHYPATDIPAQARALYLRNRVRGIGDVRYTPSPIVPTDDPRTGQPLDLSDVSLRSVSPAHLEYLANMGVTGTLVASVIVNGRLWGLISCHHYAPRYADHEMRELAEGAAGALAMRIGALQEVEKEELESSLLTVREKLITAFDENEQISPLRLGELAPLLLEVVDADGVAIFAGEEVITHGHVPTTEGLARIRALAAPTSIDHDAISGVLHTSALGERFPALADLTPKAAGIIFMPLAPDARNAILWTRREMVHDVRWGGNPYLSKLEAIPGARLSPRQSFAAWQETVRGRARAWATPHLESARSLRVLIELMERKHYQRHTALLGASLERVRESVLIVEAGHRPWHAAPITFANHRLAERVGHPPEALPGRPVSTLLHDAAPQRYALAQAQGDLDARQQAVLGVQLAHADGSARPFRLAIEPVRDAQGQLTHWLAIDHDD</sequence>
<dbReference type="Gene3D" id="3.30.450.20">
    <property type="entry name" value="PAS domain"/>
    <property type="match status" value="2"/>
</dbReference>
<evidence type="ECO:0000256" key="4">
    <source>
        <dbReference type="ARBA" id="ARBA00023170"/>
    </source>
</evidence>
<dbReference type="Gene3D" id="3.30.450.40">
    <property type="match status" value="1"/>
</dbReference>
<evidence type="ECO:0000256" key="2">
    <source>
        <dbReference type="ARBA" id="ARBA00022606"/>
    </source>
</evidence>
<dbReference type="Proteomes" id="UP001620460">
    <property type="component" value="Unassembled WGS sequence"/>
</dbReference>
<evidence type="ECO:0000256" key="3">
    <source>
        <dbReference type="ARBA" id="ARBA00022991"/>
    </source>
</evidence>
<comment type="caution">
    <text evidence="6">The sequence shown here is derived from an EMBL/GenBank/DDBJ whole genome shotgun (WGS) entry which is preliminary data.</text>
</comment>
<proteinExistence type="predicted"/>
<dbReference type="SUPFAM" id="SSF55785">
    <property type="entry name" value="PYP-like sensor domain (PAS domain)"/>
    <property type="match status" value="2"/>
</dbReference>
<dbReference type="SMART" id="SM00065">
    <property type="entry name" value="GAF"/>
    <property type="match status" value="1"/>
</dbReference>
<dbReference type="InterPro" id="IPR029016">
    <property type="entry name" value="GAF-like_dom_sf"/>
</dbReference>
<evidence type="ECO:0000259" key="5">
    <source>
        <dbReference type="PROSITE" id="PS50046"/>
    </source>
</evidence>
<name>A0ABW8JVS2_9GAMM</name>
<dbReference type="EMBL" id="JADIKM010000002">
    <property type="protein sequence ID" value="MFK2903770.1"/>
    <property type="molecule type" value="Genomic_DNA"/>
</dbReference>
<evidence type="ECO:0000256" key="1">
    <source>
        <dbReference type="ARBA" id="ARBA00022543"/>
    </source>
</evidence>
<dbReference type="Gene3D" id="3.30.450.270">
    <property type="match status" value="1"/>
</dbReference>
<dbReference type="PROSITE" id="PS50046">
    <property type="entry name" value="PHYTOCHROME_2"/>
    <property type="match status" value="1"/>
</dbReference>
<dbReference type="PRINTS" id="PR01033">
    <property type="entry name" value="PHYTOCHROME"/>
</dbReference>
<dbReference type="InterPro" id="IPR000014">
    <property type="entry name" value="PAS"/>
</dbReference>
<dbReference type="NCBIfam" id="TIGR00229">
    <property type="entry name" value="sensory_box"/>
    <property type="match status" value="1"/>
</dbReference>
<keyword evidence="1" id="KW-0600">Photoreceptor protein</keyword>
<dbReference type="Pfam" id="PF08446">
    <property type="entry name" value="PAS_2"/>
    <property type="match status" value="1"/>
</dbReference>
<gene>
    <name evidence="6" type="ORF">ISP17_07330</name>
</gene>